<accession>A0AAV7NJX3</accession>
<name>A0AAV7NJX3_PLEWA</name>
<organism evidence="2 3">
    <name type="scientific">Pleurodeles waltl</name>
    <name type="common">Iberian ribbed newt</name>
    <dbReference type="NCBI Taxonomy" id="8319"/>
    <lineage>
        <taxon>Eukaryota</taxon>
        <taxon>Metazoa</taxon>
        <taxon>Chordata</taxon>
        <taxon>Craniata</taxon>
        <taxon>Vertebrata</taxon>
        <taxon>Euteleostomi</taxon>
        <taxon>Amphibia</taxon>
        <taxon>Batrachia</taxon>
        <taxon>Caudata</taxon>
        <taxon>Salamandroidea</taxon>
        <taxon>Salamandridae</taxon>
        <taxon>Pleurodelinae</taxon>
        <taxon>Pleurodeles</taxon>
    </lineage>
</organism>
<comment type="caution">
    <text evidence="2">The sequence shown here is derived from an EMBL/GenBank/DDBJ whole genome shotgun (WGS) entry which is preliminary data.</text>
</comment>
<keyword evidence="3" id="KW-1185">Reference proteome</keyword>
<dbReference type="EMBL" id="JANPWB010000012">
    <property type="protein sequence ID" value="KAJ1114917.1"/>
    <property type="molecule type" value="Genomic_DNA"/>
</dbReference>
<gene>
    <name evidence="2" type="ORF">NDU88_003147</name>
</gene>
<sequence length="299" mass="32857">MGAQKAELVVPTRKRITNNPASERPEVASNMWRDRGNASLPARDSELRSDGGAGSMPLSQAGVHGGRQDRCVLRVVPELPQRTQLRPWRRLSCWHLILGTCVLTPAPRAALDLQRSRWAVLHVPLRGSTSRVSTSRVAEQALAWGTILEPDELVKTTGGRGRCFSPRKVGDNDQLVKGSILERARRGGHMKEDKTIRIIKLRLPLGGEGGEEKDKLQGRIHFSEEVGGNSKRAKIKQKTSIDKAKVTPSLRAYFRALPLVTPTPSTQMEQAVSLSQDGEPARGGITSPGLEEALQDEYF</sequence>
<evidence type="ECO:0000313" key="3">
    <source>
        <dbReference type="Proteomes" id="UP001066276"/>
    </source>
</evidence>
<dbReference type="AlphaFoldDB" id="A0AAV7NJX3"/>
<dbReference type="Proteomes" id="UP001066276">
    <property type="component" value="Chromosome 8"/>
</dbReference>
<evidence type="ECO:0000256" key="1">
    <source>
        <dbReference type="SAM" id="MobiDB-lite"/>
    </source>
</evidence>
<protein>
    <submittedName>
        <fullName evidence="2">Uncharacterized protein</fullName>
    </submittedName>
</protein>
<evidence type="ECO:0000313" key="2">
    <source>
        <dbReference type="EMBL" id="KAJ1114917.1"/>
    </source>
</evidence>
<feature type="region of interest" description="Disordered" evidence="1">
    <location>
        <begin position="1"/>
        <end position="63"/>
    </location>
</feature>
<reference evidence="2" key="1">
    <citation type="journal article" date="2022" name="bioRxiv">
        <title>Sequencing and chromosome-scale assembly of the giantPleurodeles waltlgenome.</title>
        <authorList>
            <person name="Brown T."/>
            <person name="Elewa A."/>
            <person name="Iarovenko S."/>
            <person name="Subramanian E."/>
            <person name="Araus A.J."/>
            <person name="Petzold A."/>
            <person name="Susuki M."/>
            <person name="Suzuki K.-i.T."/>
            <person name="Hayashi T."/>
            <person name="Toyoda A."/>
            <person name="Oliveira C."/>
            <person name="Osipova E."/>
            <person name="Leigh N.D."/>
            <person name="Simon A."/>
            <person name="Yun M.H."/>
        </authorList>
    </citation>
    <scope>NUCLEOTIDE SEQUENCE</scope>
    <source>
        <strain evidence="2">20211129_DDA</strain>
        <tissue evidence="2">Liver</tissue>
    </source>
</reference>
<proteinExistence type="predicted"/>